<evidence type="ECO:0000313" key="3">
    <source>
        <dbReference type="Proteomes" id="UP001066276"/>
    </source>
</evidence>
<dbReference type="AlphaFoldDB" id="A0AAV7LP75"/>
<gene>
    <name evidence="2" type="ORF">NDU88_005450</name>
</gene>
<comment type="caution">
    <text evidence="2">The sequence shown here is derived from an EMBL/GenBank/DDBJ whole genome shotgun (WGS) entry which is preliminary data.</text>
</comment>
<feature type="non-terminal residue" evidence="2">
    <location>
        <position position="1"/>
    </location>
</feature>
<feature type="compositionally biased region" description="Basic and acidic residues" evidence="1">
    <location>
        <begin position="41"/>
        <end position="53"/>
    </location>
</feature>
<evidence type="ECO:0000313" key="2">
    <source>
        <dbReference type="EMBL" id="KAJ1092339.1"/>
    </source>
</evidence>
<feature type="compositionally biased region" description="Polar residues" evidence="1">
    <location>
        <begin position="27"/>
        <end position="40"/>
    </location>
</feature>
<keyword evidence="3" id="KW-1185">Reference proteome</keyword>
<accession>A0AAV7LP75</accession>
<proteinExistence type="predicted"/>
<reference evidence="2" key="1">
    <citation type="journal article" date="2022" name="bioRxiv">
        <title>Sequencing and chromosome-scale assembly of the giantPleurodeles waltlgenome.</title>
        <authorList>
            <person name="Brown T."/>
            <person name="Elewa A."/>
            <person name="Iarovenko S."/>
            <person name="Subramanian E."/>
            <person name="Araus A.J."/>
            <person name="Petzold A."/>
            <person name="Susuki M."/>
            <person name="Suzuki K.-i.T."/>
            <person name="Hayashi T."/>
            <person name="Toyoda A."/>
            <person name="Oliveira C."/>
            <person name="Osipova E."/>
            <person name="Leigh N.D."/>
            <person name="Simon A."/>
            <person name="Yun M.H."/>
        </authorList>
    </citation>
    <scope>NUCLEOTIDE SEQUENCE</scope>
    <source>
        <strain evidence="2">20211129_DDA</strain>
        <tissue evidence="2">Liver</tissue>
    </source>
</reference>
<organism evidence="2 3">
    <name type="scientific">Pleurodeles waltl</name>
    <name type="common">Iberian ribbed newt</name>
    <dbReference type="NCBI Taxonomy" id="8319"/>
    <lineage>
        <taxon>Eukaryota</taxon>
        <taxon>Metazoa</taxon>
        <taxon>Chordata</taxon>
        <taxon>Craniata</taxon>
        <taxon>Vertebrata</taxon>
        <taxon>Euteleostomi</taxon>
        <taxon>Amphibia</taxon>
        <taxon>Batrachia</taxon>
        <taxon>Caudata</taxon>
        <taxon>Salamandroidea</taxon>
        <taxon>Salamandridae</taxon>
        <taxon>Pleurodelinae</taxon>
        <taxon>Pleurodeles</taxon>
    </lineage>
</organism>
<feature type="non-terminal residue" evidence="2">
    <location>
        <position position="53"/>
    </location>
</feature>
<evidence type="ECO:0000256" key="1">
    <source>
        <dbReference type="SAM" id="MobiDB-lite"/>
    </source>
</evidence>
<protein>
    <submittedName>
        <fullName evidence="2">Uncharacterized protein</fullName>
    </submittedName>
</protein>
<dbReference type="EMBL" id="JANPWB010000015">
    <property type="protein sequence ID" value="KAJ1092339.1"/>
    <property type="molecule type" value="Genomic_DNA"/>
</dbReference>
<dbReference type="Proteomes" id="UP001066276">
    <property type="component" value="Chromosome 11"/>
</dbReference>
<sequence length="53" mass="5546">PKGKRASSILGTTSALAGVNITNIPTTSPAADSSAVPWSTQEEHVKERRTQVV</sequence>
<feature type="region of interest" description="Disordered" evidence="1">
    <location>
        <begin position="27"/>
        <end position="53"/>
    </location>
</feature>
<name>A0AAV7LP75_PLEWA</name>